<keyword evidence="3" id="KW-1185">Reference proteome</keyword>
<evidence type="ECO:0000256" key="1">
    <source>
        <dbReference type="SAM" id="MobiDB-lite"/>
    </source>
</evidence>
<protein>
    <submittedName>
        <fullName evidence="2">Uncharacterized protein</fullName>
    </submittedName>
</protein>
<gene>
    <name evidence="2" type="ORF">KIL84_000072</name>
</gene>
<proteinExistence type="predicted"/>
<accession>A0A9D4B377</accession>
<dbReference type="AlphaFoldDB" id="A0A9D4B377"/>
<sequence>MCYASEASGLHAWHSEKSVAQWHLWERSSEDRNSPSGKYAQELTFLKGLDVRILQCPPSALLIRVWPSSISHTSHSPSRAVRDTPGLAMGAALCVRASTGLVLHCSHMHTHTHTLQGLAWHRCLRTHTAGTRSPLLTRAHRHCRAPPLSWELGDGGRKAAFHCELSMAVHKEIPDARPSQKSPGHASCRSVPCFSQCACLIGRDSKSLHWPRWRLRPHFQSPIPQGAAHQSRDTAADSSL</sequence>
<dbReference type="EMBL" id="JAHDVG010000473">
    <property type="protein sequence ID" value="KAH1178741.1"/>
    <property type="molecule type" value="Genomic_DNA"/>
</dbReference>
<name>A0A9D4B377_9SAUR</name>
<feature type="region of interest" description="Disordered" evidence="1">
    <location>
        <begin position="219"/>
        <end position="240"/>
    </location>
</feature>
<comment type="caution">
    <text evidence="2">The sequence shown here is derived from an EMBL/GenBank/DDBJ whole genome shotgun (WGS) entry which is preliminary data.</text>
</comment>
<evidence type="ECO:0000313" key="2">
    <source>
        <dbReference type="EMBL" id="KAH1178741.1"/>
    </source>
</evidence>
<evidence type="ECO:0000313" key="3">
    <source>
        <dbReference type="Proteomes" id="UP000827986"/>
    </source>
</evidence>
<dbReference type="Proteomes" id="UP000827986">
    <property type="component" value="Unassembled WGS sequence"/>
</dbReference>
<organism evidence="2 3">
    <name type="scientific">Mauremys mutica</name>
    <name type="common">yellowpond turtle</name>
    <dbReference type="NCBI Taxonomy" id="74926"/>
    <lineage>
        <taxon>Eukaryota</taxon>
        <taxon>Metazoa</taxon>
        <taxon>Chordata</taxon>
        <taxon>Craniata</taxon>
        <taxon>Vertebrata</taxon>
        <taxon>Euteleostomi</taxon>
        <taxon>Archelosauria</taxon>
        <taxon>Testudinata</taxon>
        <taxon>Testudines</taxon>
        <taxon>Cryptodira</taxon>
        <taxon>Durocryptodira</taxon>
        <taxon>Testudinoidea</taxon>
        <taxon>Geoemydidae</taxon>
        <taxon>Geoemydinae</taxon>
        <taxon>Mauremys</taxon>
    </lineage>
</organism>
<reference evidence="2" key="1">
    <citation type="submission" date="2021-09" db="EMBL/GenBank/DDBJ databases">
        <title>The genome of Mauremys mutica provides insights into the evolution of semi-aquatic lifestyle.</title>
        <authorList>
            <person name="Gong S."/>
            <person name="Gao Y."/>
        </authorList>
    </citation>
    <scope>NUCLEOTIDE SEQUENCE</scope>
    <source>
        <strain evidence="2">MM-2020</strain>
        <tissue evidence="2">Muscle</tissue>
    </source>
</reference>
<feature type="compositionally biased region" description="Basic and acidic residues" evidence="1">
    <location>
        <begin position="230"/>
        <end position="240"/>
    </location>
</feature>